<dbReference type="Proteomes" id="UP001183824">
    <property type="component" value="Unassembled WGS sequence"/>
</dbReference>
<organism evidence="1 2">
    <name type="scientific">Streptomyces doebereineriae</name>
    <dbReference type="NCBI Taxonomy" id="3075528"/>
    <lineage>
        <taxon>Bacteria</taxon>
        <taxon>Bacillati</taxon>
        <taxon>Actinomycetota</taxon>
        <taxon>Actinomycetes</taxon>
        <taxon>Kitasatosporales</taxon>
        <taxon>Streptomycetaceae</taxon>
        <taxon>Streptomyces</taxon>
    </lineage>
</organism>
<sequence length="99" mass="10991">MIRKITGGRRQGYAERSWGFVVRWWDRKPEERATWRLEPLVKVGPLRFGMNPDEVASALDGAVAHVSQGLGSGMGWGRYSKWGVTAVYGENNGLVAVSI</sequence>
<evidence type="ECO:0000313" key="1">
    <source>
        <dbReference type="EMBL" id="MDT0488677.1"/>
    </source>
</evidence>
<accession>A0ABU2VSU2</accession>
<comment type="caution">
    <text evidence="1">The sequence shown here is derived from an EMBL/GenBank/DDBJ whole genome shotgun (WGS) entry which is preliminary data.</text>
</comment>
<protein>
    <submittedName>
        <fullName evidence="1">Uncharacterized protein</fullName>
    </submittedName>
</protein>
<name>A0ABU2VSU2_9ACTN</name>
<keyword evidence="2" id="KW-1185">Reference proteome</keyword>
<feature type="non-terminal residue" evidence="1">
    <location>
        <position position="99"/>
    </location>
</feature>
<gene>
    <name evidence="1" type="ORF">RNB18_52505</name>
</gene>
<evidence type="ECO:0000313" key="2">
    <source>
        <dbReference type="Proteomes" id="UP001183824"/>
    </source>
</evidence>
<reference evidence="2" key="1">
    <citation type="submission" date="2023-07" db="EMBL/GenBank/DDBJ databases">
        <title>30 novel species of actinomycetes from the DSMZ collection.</title>
        <authorList>
            <person name="Nouioui I."/>
        </authorList>
    </citation>
    <scope>NUCLEOTIDE SEQUENCE [LARGE SCALE GENOMIC DNA]</scope>
    <source>
        <strain evidence="2">DSM 41640</strain>
    </source>
</reference>
<dbReference type="EMBL" id="JAVREZ010000400">
    <property type="protein sequence ID" value="MDT0488677.1"/>
    <property type="molecule type" value="Genomic_DNA"/>
</dbReference>
<proteinExistence type="predicted"/>